<protein>
    <recommendedName>
        <fullName evidence="3">Polyketide cyclase / dehydrase and lipid transport</fullName>
    </recommendedName>
</protein>
<evidence type="ECO:0000313" key="2">
    <source>
        <dbReference type="Proteomes" id="UP000198967"/>
    </source>
</evidence>
<dbReference type="RefSeq" id="WP_218130048.1">
    <property type="nucleotide sequence ID" value="NZ_FNBE01000030.1"/>
</dbReference>
<gene>
    <name evidence="1" type="ORF">SAMN05216377_13012</name>
</gene>
<evidence type="ECO:0008006" key="3">
    <source>
        <dbReference type="Google" id="ProtNLM"/>
    </source>
</evidence>
<dbReference type="Gene3D" id="3.30.530.20">
    <property type="match status" value="1"/>
</dbReference>
<sequence>MSVAPGHRLLLGGRLSGMSERASTPSRLPWLRAPTGAELGRQVGAVLADLPLFLTAPLYRRRHLCWGAEPSEVAAALPGDELCPGASFRATRAISIAAPPEQVWPWLVQVGAGRGGWYSDDLLDNLARPSATEVREDLQHLEVGGWVPMSPWGTPTERTAFRVEAFDAPRWLLWAKPDSSWVWRLSPLPDGGTRLVTRVRARYDWSRPLTALFGVVLLELGDFAMQRRMLRGIRTRAERLAAG</sequence>
<dbReference type="CDD" id="cd07812">
    <property type="entry name" value="SRPBCC"/>
    <property type="match status" value="1"/>
</dbReference>
<dbReference type="AlphaFoldDB" id="A0A1G8E1C1"/>
<organism evidence="1 2">
    <name type="scientific">Pseudonocardia oroxyli</name>
    <dbReference type="NCBI Taxonomy" id="366584"/>
    <lineage>
        <taxon>Bacteria</taxon>
        <taxon>Bacillati</taxon>
        <taxon>Actinomycetota</taxon>
        <taxon>Actinomycetes</taxon>
        <taxon>Pseudonocardiales</taxon>
        <taxon>Pseudonocardiaceae</taxon>
        <taxon>Pseudonocardia</taxon>
    </lineage>
</organism>
<evidence type="ECO:0000313" key="1">
    <source>
        <dbReference type="EMBL" id="SDH63694.1"/>
    </source>
</evidence>
<dbReference type="STRING" id="366584.SAMN05216377_13012"/>
<dbReference type="Proteomes" id="UP000198967">
    <property type="component" value="Unassembled WGS sequence"/>
</dbReference>
<dbReference type="InterPro" id="IPR023393">
    <property type="entry name" value="START-like_dom_sf"/>
</dbReference>
<dbReference type="EMBL" id="FNBE01000030">
    <property type="protein sequence ID" value="SDH63694.1"/>
    <property type="molecule type" value="Genomic_DNA"/>
</dbReference>
<accession>A0A1G8E1C1</accession>
<proteinExistence type="predicted"/>
<dbReference type="SUPFAM" id="SSF55961">
    <property type="entry name" value="Bet v1-like"/>
    <property type="match status" value="1"/>
</dbReference>
<name>A0A1G8E1C1_PSEOR</name>
<reference evidence="1 2" key="1">
    <citation type="submission" date="2016-10" db="EMBL/GenBank/DDBJ databases">
        <authorList>
            <person name="de Groot N.N."/>
        </authorList>
    </citation>
    <scope>NUCLEOTIDE SEQUENCE [LARGE SCALE GENOMIC DNA]</scope>
    <source>
        <strain evidence="1 2">CGMCC 4.3143</strain>
    </source>
</reference>
<keyword evidence="2" id="KW-1185">Reference proteome</keyword>